<feature type="domain" description="C2H2-type" evidence="8">
    <location>
        <begin position="127"/>
        <end position="154"/>
    </location>
</feature>
<dbReference type="Gene3D" id="3.30.160.60">
    <property type="entry name" value="Classic Zinc Finger"/>
    <property type="match status" value="4"/>
</dbReference>
<evidence type="ECO:0000256" key="7">
    <source>
        <dbReference type="PROSITE-ProRule" id="PRU00042"/>
    </source>
</evidence>
<dbReference type="PROSITE" id="PS50157">
    <property type="entry name" value="ZINC_FINGER_C2H2_2"/>
    <property type="match status" value="5"/>
</dbReference>
<dbReference type="InterPro" id="IPR036236">
    <property type="entry name" value="Znf_C2H2_sf"/>
</dbReference>
<dbReference type="GO" id="GO:0005634">
    <property type="term" value="C:nucleus"/>
    <property type="evidence" value="ECO:0007669"/>
    <property type="project" value="UniProtKB-SubCell"/>
</dbReference>
<feature type="domain" description="C2H2-type" evidence="8">
    <location>
        <begin position="99"/>
        <end position="126"/>
    </location>
</feature>
<dbReference type="SMART" id="SM00355">
    <property type="entry name" value="ZnF_C2H2"/>
    <property type="match status" value="5"/>
</dbReference>
<keyword evidence="6" id="KW-0539">Nucleus</keyword>
<dbReference type="KEGG" id="bgt:106075702"/>
<name>A0A2C9KB91_BIOGL</name>
<evidence type="ECO:0000256" key="1">
    <source>
        <dbReference type="ARBA" id="ARBA00004123"/>
    </source>
</evidence>
<keyword evidence="2" id="KW-0479">Metal-binding</keyword>
<feature type="domain" description="C2H2-type" evidence="8">
    <location>
        <begin position="184"/>
        <end position="211"/>
    </location>
</feature>
<keyword evidence="4 7" id="KW-0863">Zinc-finger</keyword>
<evidence type="ECO:0000256" key="3">
    <source>
        <dbReference type="ARBA" id="ARBA00022737"/>
    </source>
</evidence>
<keyword evidence="5" id="KW-0862">Zinc</keyword>
<evidence type="ECO:0000256" key="6">
    <source>
        <dbReference type="ARBA" id="ARBA00023242"/>
    </source>
</evidence>
<reference evidence="9" key="1">
    <citation type="submission" date="2020-05" db="UniProtKB">
        <authorList>
            <consortium name="EnsemblMetazoa"/>
        </authorList>
    </citation>
    <scope>IDENTIFICATION</scope>
    <source>
        <strain evidence="9">BB02</strain>
    </source>
</reference>
<dbReference type="GO" id="GO:0000978">
    <property type="term" value="F:RNA polymerase II cis-regulatory region sequence-specific DNA binding"/>
    <property type="evidence" value="ECO:0007669"/>
    <property type="project" value="TreeGrafter"/>
</dbReference>
<dbReference type="InterPro" id="IPR013087">
    <property type="entry name" value="Znf_C2H2_type"/>
</dbReference>
<dbReference type="Proteomes" id="UP000076420">
    <property type="component" value="Unassembled WGS sequence"/>
</dbReference>
<dbReference type="AlphaFoldDB" id="A0A2C9KB91"/>
<dbReference type="Pfam" id="PF00096">
    <property type="entry name" value="zf-C2H2"/>
    <property type="match status" value="4"/>
</dbReference>
<dbReference type="VEuPathDB" id="VectorBase:BGLB017188"/>
<evidence type="ECO:0000256" key="5">
    <source>
        <dbReference type="ARBA" id="ARBA00022833"/>
    </source>
</evidence>
<protein>
    <recommendedName>
        <fullName evidence="8">C2H2-type domain-containing protein</fullName>
    </recommendedName>
</protein>
<evidence type="ECO:0000259" key="8">
    <source>
        <dbReference type="PROSITE" id="PS50157"/>
    </source>
</evidence>
<dbReference type="VEuPathDB" id="VectorBase:BGLAX_036979"/>
<proteinExistence type="predicted"/>
<dbReference type="InterPro" id="IPR051643">
    <property type="entry name" value="Transcr_Reg_ZincFinger"/>
</dbReference>
<dbReference type="SUPFAM" id="SSF57667">
    <property type="entry name" value="beta-beta-alpha zinc fingers"/>
    <property type="match status" value="3"/>
</dbReference>
<evidence type="ECO:0000256" key="4">
    <source>
        <dbReference type="ARBA" id="ARBA00022771"/>
    </source>
</evidence>
<dbReference type="PROSITE" id="PS00028">
    <property type="entry name" value="ZINC_FINGER_C2H2_1"/>
    <property type="match status" value="5"/>
</dbReference>
<dbReference type="FunFam" id="3.30.160.60:FF:000100">
    <property type="entry name" value="Zinc finger 45-like"/>
    <property type="match status" value="1"/>
</dbReference>
<sequence>YHNIFHVNLDPSLQIQGLHSLQTLPDGTTVAFIDPSLFDSSQIFDSGSIEVHQTLPDGTLDLQNCHQVVLEQPTIIEQIGEQSSLQSLDVKPPIGKGPFNCSLCDKIFTKWNQLQRHLKTHDEDKPFRCSQCGVSFNIEENLLLHMATHVGPDKEPICPECGKKFSRVASLKAHIMMHEREESLMCPECGDEFSLQHQLDKHMLEHRQEGMRVYQCRQCNQGYSKMSALKEHMKQHYRVK</sequence>
<dbReference type="PANTHER" id="PTHR24396:SF19">
    <property type="entry name" value="FI01119P"/>
    <property type="match status" value="1"/>
</dbReference>
<evidence type="ECO:0000313" key="9">
    <source>
        <dbReference type="EnsemblMetazoa" id="BGLB017188-PA"/>
    </source>
</evidence>
<keyword evidence="3" id="KW-0677">Repeat</keyword>
<dbReference type="FunFam" id="3.30.160.60:FF:000446">
    <property type="entry name" value="Zinc finger protein"/>
    <property type="match status" value="1"/>
</dbReference>
<dbReference type="GO" id="GO:0000981">
    <property type="term" value="F:DNA-binding transcription factor activity, RNA polymerase II-specific"/>
    <property type="evidence" value="ECO:0007669"/>
    <property type="project" value="TreeGrafter"/>
</dbReference>
<accession>A0A2C9KB91</accession>
<dbReference type="STRING" id="6526.A0A2C9KB91"/>
<evidence type="ECO:0000256" key="2">
    <source>
        <dbReference type="ARBA" id="ARBA00022723"/>
    </source>
</evidence>
<feature type="domain" description="C2H2-type" evidence="8">
    <location>
        <begin position="214"/>
        <end position="240"/>
    </location>
</feature>
<dbReference type="PANTHER" id="PTHR24396">
    <property type="entry name" value="ZINC FINGER PROTEIN"/>
    <property type="match status" value="1"/>
</dbReference>
<feature type="domain" description="C2H2-type" evidence="8">
    <location>
        <begin position="156"/>
        <end position="183"/>
    </location>
</feature>
<organism evidence="9 10">
    <name type="scientific">Biomphalaria glabrata</name>
    <name type="common">Bloodfluke planorb</name>
    <name type="synonym">Freshwater snail</name>
    <dbReference type="NCBI Taxonomy" id="6526"/>
    <lineage>
        <taxon>Eukaryota</taxon>
        <taxon>Metazoa</taxon>
        <taxon>Spiralia</taxon>
        <taxon>Lophotrochozoa</taxon>
        <taxon>Mollusca</taxon>
        <taxon>Gastropoda</taxon>
        <taxon>Heterobranchia</taxon>
        <taxon>Euthyneura</taxon>
        <taxon>Panpulmonata</taxon>
        <taxon>Hygrophila</taxon>
        <taxon>Lymnaeoidea</taxon>
        <taxon>Planorbidae</taxon>
        <taxon>Biomphalaria</taxon>
    </lineage>
</organism>
<comment type="subcellular location">
    <subcellularLocation>
        <location evidence="1">Nucleus</location>
    </subcellularLocation>
</comment>
<dbReference type="EnsemblMetazoa" id="BGLB017188-RA">
    <property type="protein sequence ID" value="BGLB017188-PA"/>
    <property type="gene ID" value="BGLB017188"/>
</dbReference>
<dbReference type="GO" id="GO:0008270">
    <property type="term" value="F:zinc ion binding"/>
    <property type="evidence" value="ECO:0007669"/>
    <property type="project" value="UniProtKB-KW"/>
</dbReference>
<gene>
    <name evidence="9" type="primary">106075702</name>
</gene>
<evidence type="ECO:0000313" key="10">
    <source>
        <dbReference type="Proteomes" id="UP000076420"/>
    </source>
</evidence>